<dbReference type="OrthoDB" id="9930022at2759"/>
<dbReference type="CDD" id="cd08276">
    <property type="entry name" value="MDR7"/>
    <property type="match status" value="1"/>
</dbReference>
<dbReference type="RefSeq" id="XP_045952608.1">
    <property type="nucleotide sequence ID" value="XM_046109554.1"/>
</dbReference>
<dbReference type="SUPFAM" id="SSF51735">
    <property type="entry name" value="NAD(P)-binding Rossmann-fold domains"/>
    <property type="match status" value="1"/>
</dbReference>
<dbReference type="AlphaFoldDB" id="A0A9P8RHU2"/>
<dbReference type="InterPro" id="IPR036291">
    <property type="entry name" value="NAD(P)-bd_dom_sf"/>
</dbReference>
<dbReference type="GeneID" id="70138445"/>
<name>A0A9P8RHU2_9PEZI</name>
<evidence type="ECO:0000313" key="2">
    <source>
        <dbReference type="EMBL" id="KAH6646094.1"/>
    </source>
</evidence>
<comment type="caution">
    <text evidence="2">The sequence shown here is derived from an EMBL/GenBank/DDBJ whole genome shotgun (WGS) entry which is preliminary data.</text>
</comment>
<dbReference type="SUPFAM" id="SSF50129">
    <property type="entry name" value="GroES-like"/>
    <property type="match status" value="1"/>
</dbReference>
<dbReference type="Proteomes" id="UP000758603">
    <property type="component" value="Unassembled WGS sequence"/>
</dbReference>
<evidence type="ECO:0000313" key="3">
    <source>
        <dbReference type="Proteomes" id="UP000758603"/>
    </source>
</evidence>
<keyword evidence="3" id="KW-1185">Reference proteome</keyword>
<accession>A0A9P8RHU2</accession>
<dbReference type="Pfam" id="PF08240">
    <property type="entry name" value="ADH_N"/>
    <property type="match status" value="1"/>
</dbReference>
<gene>
    <name evidence="2" type="ORF">BKA67DRAFT_94030</name>
</gene>
<dbReference type="InterPro" id="IPR020843">
    <property type="entry name" value="ER"/>
</dbReference>
<organism evidence="2 3">
    <name type="scientific">Truncatella angustata</name>
    <dbReference type="NCBI Taxonomy" id="152316"/>
    <lineage>
        <taxon>Eukaryota</taxon>
        <taxon>Fungi</taxon>
        <taxon>Dikarya</taxon>
        <taxon>Ascomycota</taxon>
        <taxon>Pezizomycotina</taxon>
        <taxon>Sordariomycetes</taxon>
        <taxon>Xylariomycetidae</taxon>
        <taxon>Amphisphaeriales</taxon>
        <taxon>Sporocadaceae</taxon>
        <taxon>Truncatella</taxon>
    </lineage>
</organism>
<dbReference type="InterPro" id="IPR052711">
    <property type="entry name" value="Zinc_ADH-like"/>
</dbReference>
<dbReference type="Gene3D" id="3.90.180.10">
    <property type="entry name" value="Medium-chain alcohol dehydrogenases, catalytic domain"/>
    <property type="match status" value="1"/>
</dbReference>
<dbReference type="EMBL" id="JAGPXC010000010">
    <property type="protein sequence ID" value="KAH6646094.1"/>
    <property type="molecule type" value="Genomic_DNA"/>
</dbReference>
<proteinExistence type="predicted"/>
<dbReference type="InterPro" id="IPR013149">
    <property type="entry name" value="ADH-like_C"/>
</dbReference>
<dbReference type="Pfam" id="PF00107">
    <property type="entry name" value="ADH_zinc_N"/>
    <property type="match status" value="1"/>
</dbReference>
<dbReference type="PANTHER" id="PTHR45033">
    <property type="match status" value="1"/>
</dbReference>
<dbReference type="InterPro" id="IPR013154">
    <property type="entry name" value="ADH-like_N"/>
</dbReference>
<feature type="domain" description="Enoyl reductase (ER)" evidence="1">
    <location>
        <begin position="12"/>
        <end position="353"/>
    </location>
</feature>
<dbReference type="PANTHER" id="PTHR45033:SF2">
    <property type="entry name" value="ZINC-TYPE ALCOHOL DEHYDROGENASE-LIKE PROTEIN C1773.06C"/>
    <property type="match status" value="1"/>
</dbReference>
<reference evidence="2" key="1">
    <citation type="journal article" date="2021" name="Nat. Commun.">
        <title>Genetic determinants of endophytism in the Arabidopsis root mycobiome.</title>
        <authorList>
            <person name="Mesny F."/>
            <person name="Miyauchi S."/>
            <person name="Thiergart T."/>
            <person name="Pickel B."/>
            <person name="Atanasova L."/>
            <person name="Karlsson M."/>
            <person name="Huettel B."/>
            <person name="Barry K.W."/>
            <person name="Haridas S."/>
            <person name="Chen C."/>
            <person name="Bauer D."/>
            <person name="Andreopoulos W."/>
            <person name="Pangilinan J."/>
            <person name="LaButti K."/>
            <person name="Riley R."/>
            <person name="Lipzen A."/>
            <person name="Clum A."/>
            <person name="Drula E."/>
            <person name="Henrissat B."/>
            <person name="Kohler A."/>
            <person name="Grigoriev I.V."/>
            <person name="Martin F.M."/>
            <person name="Hacquard S."/>
        </authorList>
    </citation>
    <scope>NUCLEOTIDE SEQUENCE</scope>
    <source>
        <strain evidence="2">MPI-SDFR-AT-0073</strain>
    </source>
</reference>
<evidence type="ECO:0000259" key="1">
    <source>
        <dbReference type="SMART" id="SM00829"/>
    </source>
</evidence>
<dbReference type="GO" id="GO:0016491">
    <property type="term" value="F:oxidoreductase activity"/>
    <property type="evidence" value="ECO:0007669"/>
    <property type="project" value="InterPro"/>
</dbReference>
<protein>
    <submittedName>
        <fullName evidence="2">Alcohol dehydrogenase</fullName>
    </submittedName>
</protein>
<dbReference type="SMART" id="SM00829">
    <property type="entry name" value="PKS_ER"/>
    <property type="match status" value="1"/>
</dbReference>
<sequence length="363" mass="38783">MAHQWILNGQKGFEDSLEYQENVPIPLQSQLNHHQVLVKLYAASLNYREIAIPSPQSYTGDMKTSVVPACDGAGIVLAVGSSVQEFQPGDRVVTYFAPKLVEITGDDEASCTLKDVSLMLGQGTDGTLRSHGVFSEAALVHAPVSLDWLAASTLTCTWATAWNALFGLKDFAVGPDAWILVQGSGGVSVAALQIAAAVGATVVATTSTEDKAARLRSLGAAYTVNYQSNSSDWGHKARQLTPDGKGYDIVLDMGGNASLPQSLAAVRTNGLVMVLGHLGGDAAEPVAIMSVLQHTCVVRGILGGSRAQLRELVRFVDKHNIKPALDDKVFELADARDAYRRLDAQKHFAKIAIRIRHSEVHSS</sequence>
<dbReference type="Gene3D" id="3.40.50.720">
    <property type="entry name" value="NAD(P)-binding Rossmann-like Domain"/>
    <property type="match status" value="1"/>
</dbReference>
<dbReference type="InterPro" id="IPR011032">
    <property type="entry name" value="GroES-like_sf"/>
</dbReference>